<protein>
    <submittedName>
        <fullName evidence="1">Uncharacterized protein</fullName>
    </submittedName>
</protein>
<evidence type="ECO:0000313" key="1">
    <source>
        <dbReference type="EMBL" id="ERG91042.1"/>
    </source>
</evidence>
<feature type="non-terminal residue" evidence="1">
    <location>
        <position position="197"/>
    </location>
</feature>
<dbReference type="Proteomes" id="UP000030649">
    <property type="component" value="Unassembled WGS sequence"/>
</dbReference>
<name>U1PBV5_9EURY</name>
<dbReference type="AlphaFoldDB" id="U1PBV5"/>
<dbReference type="EMBL" id="KE356560">
    <property type="protein sequence ID" value="ERG91042.1"/>
    <property type="molecule type" value="Genomic_DNA"/>
</dbReference>
<proteinExistence type="predicted"/>
<gene>
    <name evidence="1" type="ORF">J07HQW1_01074</name>
</gene>
<dbReference type="STRING" id="1238424.J07HQW1_01074"/>
<reference evidence="1 2" key="1">
    <citation type="journal article" date="2013" name="PLoS ONE">
        <title>Assembly-driven community genomics of a hypersaline microbial ecosystem.</title>
        <authorList>
            <person name="Podell S."/>
            <person name="Ugalde J.A."/>
            <person name="Narasingarao P."/>
            <person name="Banfield J.F."/>
            <person name="Heidelberg K.B."/>
            <person name="Allen E.E."/>
        </authorList>
    </citation>
    <scope>NUCLEOTIDE SEQUENCE [LARGE SCALE GENOMIC DNA]</scope>
    <source>
        <strain evidence="2">J07HQW1</strain>
    </source>
</reference>
<evidence type="ECO:0000313" key="2">
    <source>
        <dbReference type="Proteomes" id="UP000030649"/>
    </source>
</evidence>
<organism evidence="1 2">
    <name type="scientific">Haloquadratum walsbyi J07HQW1</name>
    <dbReference type="NCBI Taxonomy" id="1238424"/>
    <lineage>
        <taxon>Archaea</taxon>
        <taxon>Methanobacteriati</taxon>
        <taxon>Methanobacteriota</taxon>
        <taxon>Stenosarchaea group</taxon>
        <taxon>Halobacteria</taxon>
        <taxon>Halobacteriales</taxon>
        <taxon>Haloferacaceae</taxon>
        <taxon>Haloquadratum</taxon>
    </lineage>
</organism>
<dbReference type="HOGENOM" id="CLU_1386715_0_0_2"/>
<sequence length="197" mass="21758">MSIRTVSGPYMVAILLDLKTEGIPRHRSASLRWVGSGSVKFGLRFGFADSKSQDQDQAKTPLEPMCHRSLCNLLGVTNLRPRYFSPHSRRSPCAGCATGASVNVNGLRVTCLMRRARCLLFESECIVGDVSCGVTGIFEPRPLTRLSAESGTCGLRDFFNTHSLTIELSDNKSKVKIGIEEYRSHADLISLCKYHFV</sequence>
<accession>U1PBV5</accession>